<gene>
    <name evidence="5" type="ORF">INT47_006835</name>
</gene>
<feature type="compositionally biased region" description="Basic and acidic residues" evidence="3">
    <location>
        <begin position="91"/>
        <end position="104"/>
    </location>
</feature>
<evidence type="ECO:0000256" key="1">
    <source>
        <dbReference type="ARBA" id="ARBA00005305"/>
    </source>
</evidence>
<comment type="caution">
    <text evidence="5">The sequence shown here is derived from an EMBL/GenBank/DDBJ whole genome shotgun (WGS) entry which is preliminary data.</text>
</comment>
<dbReference type="InterPro" id="IPR037666">
    <property type="entry name" value="CCDC43"/>
</dbReference>
<accession>A0A8H7RCZ9</accession>
<dbReference type="Pfam" id="PF26091">
    <property type="entry name" value="PWI_CCDC43"/>
    <property type="match status" value="1"/>
</dbReference>
<evidence type="ECO:0000259" key="4">
    <source>
        <dbReference type="Pfam" id="PF26091"/>
    </source>
</evidence>
<feature type="compositionally biased region" description="Basic and acidic residues" evidence="3">
    <location>
        <begin position="175"/>
        <end position="227"/>
    </location>
</feature>
<dbReference type="OrthoDB" id="18679at2759"/>
<dbReference type="Proteomes" id="UP000603453">
    <property type="component" value="Unassembled WGS sequence"/>
</dbReference>
<evidence type="ECO:0000256" key="3">
    <source>
        <dbReference type="SAM" id="MobiDB-lite"/>
    </source>
</evidence>
<evidence type="ECO:0000313" key="5">
    <source>
        <dbReference type="EMBL" id="KAG2207361.1"/>
    </source>
</evidence>
<sequence>MSLVDQVTDQLATIDLKDEDISEYITGIIGDDSMEEDEKREVISEFLSEATDKDTEKLIDTLLSDWKKVQKDQVKEAEEKRAKIIEEARVREEERRLRAEKEQEVNSVLRSAQKQMSKEQKEAREKLMQQYGYVADGGDDDEEEAEPTELSPRDRRRGKTLPTGDPLLAANRNADIIKEKEQAKREQMKIASDKEKERNKMLQEKQKKDKTADKEKKKTQKGERRRM</sequence>
<comment type="similarity">
    <text evidence="1">Belongs to the CCDC43 family.</text>
</comment>
<dbReference type="InterPro" id="IPR058771">
    <property type="entry name" value="PWI_CCDC43"/>
</dbReference>
<feature type="compositionally biased region" description="Basic and acidic residues" evidence="3">
    <location>
        <begin position="116"/>
        <end position="127"/>
    </location>
</feature>
<feature type="region of interest" description="Disordered" evidence="3">
    <location>
        <begin position="91"/>
        <end position="227"/>
    </location>
</feature>
<dbReference type="EMBL" id="JAEPRD010000025">
    <property type="protein sequence ID" value="KAG2207361.1"/>
    <property type="molecule type" value="Genomic_DNA"/>
</dbReference>
<reference evidence="5" key="1">
    <citation type="submission" date="2020-12" db="EMBL/GenBank/DDBJ databases">
        <title>Metabolic potential, ecology and presence of endohyphal bacteria is reflected in genomic diversity of Mucoromycotina.</title>
        <authorList>
            <person name="Muszewska A."/>
            <person name="Okrasinska A."/>
            <person name="Steczkiewicz K."/>
            <person name="Drgas O."/>
            <person name="Orlowska M."/>
            <person name="Perlinska-Lenart U."/>
            <person name="Aleksandrzak-Piekarczyk T."/>
            <person name="Szatraj K."/>
            <person name="Zielenkiewicz U."/>
            <person name="Pilsyk S."/>
            <person name="Malc E."/>
            <person name="Mieczkowski P."/>
            <person name="Kruszewska J.S."/>
            <person name="Biernat P."/>
            <person name="Pawlowska J."/>
        </authorList>
    </citation>
    <scope>NUCLEOTIDE SEQUENCE</scope>
    <source>
        <strain evidence="5">WA0000017839</strain>
    </source>
</reference>
<feature type="compositionally biased region" description="Acidic residues" evidence="3">
    <location>
        <begin position="137"/>
        <end position="147"/>
    </location>
</feature>
<keyword evidence="6" id="KW-1185">Reference proteome</keyword>
<feature type="compositionally biased region" description="Polar residues" evidence="3">
    <location>
        <begin position="105"/>
        <end position="115"/>
    </location>
</feature>
<name>A0A8H7RCZ9_9FUNG</name>
<organism evidence="5 6">
    <name type="scientific">Mucor saturninus</name>
    <dbReference type="NCBI Taxonomy" id="64648"/>
    <lineage>
        <taxon>Eukaryota</taxon>
        <taxon>Fungi</taxon>
        <taxon>Fungi incertae sedis</taxon>
        <taxon>Mucoromycota</taxon>
        <taxon>Mucoromycotina</taxon>
        <taxon>Mucoromycetes</taxon>
        <taxon>Mucorales</taxon>
        <taxon>Mucorineae</taxon>
        <taxon>Mucoraceae</taxon>
        <taxon>Mucor</taxon>
    </lineage>
</organism>
<proteinExistence type="inferred from homology"/>
<keyword evidence="2" id="KW-0175">Coiled coil</keyword>
<dbReference type="PANTHER" id="PTHR31684">
    <property type="entry name" value="COILED-COIL DOMAIN-CONTAINING PROTEIN 43"/>
    <property type="match status" value="1"/>
</dbReference>
<dbReference type="PANTHER" id="PTHR31684:SF2">
    <property type="entry name" value="COILED-COIL DOMAIN-CONTAINING PROTEIN 43"/>
    <property type="match status" value="1"/>
</dbReference>
<evidence type="ECO:0000256" key="2">
    <source>
        <dbReference type="ARBA" id="ARBA00023054"/>
    </source>
</evidence>
<protein>
    <recommendedName>
        <fullName evidence="4">CCDC43 PWI-like domain-containing protein</fullName>
    </recommendedName>
</protein>
<feature type="domain" description="CCDC43 PWI-like" evidence="4">
    <location>
        <begin position="9"/>
        <end position="71"/>
    </location>
</feature>
<dbReference type="AlphaFoldDB" id="A0A8H7RCZ9"/>
<evidence type="ECO:0000313" key="6">
    <source>
        <dbReference type="Proteomes" id="UP000603453"/>
    </source>
</evidence>